<feature type="transmembrane region" description="Helical" evidence="12">
    <location>
        <begin position="364"/>
        <end position="387"/>
    </location>
</feature>
<dbReference type="GO" id="GO:0005789">
    <property type="term" value="C:endoplasmic reticulum membrane"/>
    <property type="evidence" value="ECO:0007669"/>
    <property type="project" value="UniProtKB-SubCell"/>
</dbReference>
<evidence type="ECO:0000256" key="7">
    <source>
        <dbReference type="ARBA" id="ARBA00023136"/>
    </source>
</evidence>
<feature type="transmembrane region" description="Helical" evidence="12">
    <location>
        <begin position="442"/>
        <end position="459"/>
    </location>
</feature>
<keyword evidence="6 12" id="KW-1133">Transmembrane helix</keyword>
<keyword evidence="7 9" id="KW-0472">Membrane</keyword>
<evidence type="ECO:0000313" key="13">
    <source>
        <dbReference type="Proteomes" id="UP001318040"/>
    </source>
</evidence>
<dbReference type="GO" id="GO:0015485">
    <property type="term" value="F:cholesterol binding"/>
    <property type="evidence" value="ECO:0007669"/>
    <property type="project" value="TreeGrafter"/>
</dbReference>
<keyword evidence="13" id="KW-1185">Reference proteome</keyword>
<keyword evidence="3 9" id="KW-0808">Transferase</keyword>
<evidence type="ECO:0000256" key="9">
    <source>
        <dbReference type="PIRNR" id="PIRNR000439"/>
    </source>
</evidence>
<dbReference type="KEGG" id="pmrn:116938002"/>
<dbReference type="RefSeq" id="XP_032801056.1">
    <property type="nucleotide sequence ID" value="XM_032945165.1"/>
</dbReference>
<evidence type="ECO:0000256" key="11">
    <source>
        <dbReference type="SAM" id="MobiDB-lite"/>
    </source>
</evidence>
<keyword evidence="4 12" id="KW-0812">Transmembrane</keyword>
<feature type="transmembrane region" description="Helical" evidence="12">
    <location>
        <begin position="322"/>
        <end position="344"/>
    </location>
</feature>
<dbReference type="AlphaFoldDB" id="A0AAJ7SKH6"/>
<dbReference type="GO" id="GO:0008203">
    <property type="term" value="P:cholesterol metabolic process"/>
    <property type="evidence" value="ECO:0007669"/>
    <property type="project" value="TreeGrafter"/>
</dbReference>
<evidence type="ECO:0000256" key="3">
    <source>
        <dbReference type="ARBA" id="ARBA00022679"/>
    </source>
</evidence>
<protein>
    <recommendedName>
        <fullName evidence="9">O-acyltransferase</fullName>
    </recommendedName>
</protein>
<evidence type="ECO:0000256" key="10">
    <source>
        <dbReference type="PIRSR" id="PIRSR000439-1"/>
    </source>
</evidence>
<evidence type="ECO:0000256" key="5">
    <source>
        <dbReference type="ARBA" id="ARBA00022824"/>
    </source>
</evidence>
<keyword evidence="8 9" id="KW-0012">Acyltransferase</keyword>
<evidence type="ECO:0000256" key="12">
    <source>
        <dbReference type="SAM" id="Phobius"/>
    </source>
</evidence>
<organism evidence="13 14">
    <name type="scientific">Petromyzon marinus</name>
    <name type="common">Sea lamprey</name>
    <dbReference type="NCBI Taxonomy" id="7757"/>
    <lineage>
        <taxon>Eukaryota</taxon>
        <taxon>Metazoa</taxon>
        <taxon>Chordata</taxon>
        <taxon>Craniata</taxon>
        <taxon>Vertebrata</taxon>
        <taxon>Cyclostomata</taxon>
        <taxon>Hyperoartia</taxon>
        <taxon>Petromyzontiformes</taxon>
        <taxon>Petromyzontidae</taxon>
        <taxon>Petromyzon</taxon>
    </lineage>
</organism>
<dbReference type="Proteomes" id="UP001318040">
    <property type="component" value="Chromosome 4"/>
</dbReference>
<dbReference type="InterPro" id="IPR004299">
    <property type="entry name" value="MBOAT_fam"/>
</dbReference>
<reference evidence="14" key="1">
    <citation type="submission" date="2025-08" db="UniProtKB">
        <authorList>
            <consortium name="RefSeq"/>
        </authorList>
    </citation>
    <scope>IDENTIFICATION</scope>
    <source>
        <tissue evidence="14">Sperm</tissue>
    </source>
</reference>
<feature type="transmembrane region" description="Helical" evidence="12">
    <location>
        <begin position="118"/>
        <end position="139"/>
    </location>
</feature>
<dbReference type="PIRSF" id="PIRSF000439">
    <property type="entry name" value="Oat_ACAT_DAG_ARE"/>
    <property type="match status" value="1"/>
</dbReference>
<dbReference type="Pfam" id="PF03062">
    <property type="entry name" value="MBOAT"/>
    <property type="match status" value="1"/>
</dbReference>
<dbReference type="InterPro" id="IPR014371">
    <property type="entry name" value="Oat_ACAT_DAG_ARE"/>
</dbReference>
<feature type="transmembrane region" description="Helical" evidence="12">
    <location>
        <begin position="465"/>
        <end position="484"/>
    </location>
</feature>
<feature type="region of interest" description="Disordered" evidence="11">
    <location>
        <begin position="38"/>
        <end position="58"/>
    </location>
</feature>
<dbReference type="GO" id="GO:0034736">
    <property type="term" value="F:cholesterol O-acyltransferase activity"/>
    <property type="evidence" value="ECO:0007669"/>
    <property type="project" value="TreeGrafter"/>
</dbReference>
<accession>A0AAJ7SKH6</accession>
<comment type="subcellular location">
    <subcellularLocation>
        <location evidence="1 9">Endoplasmic reticulum membrane</location>
        <topology evidence="1 9">Multi-pass membrane protein</topology>
    </subcellularLocation>
</comment>
<dbReference type="PANTHER" id="PTHR10408:SF8">
    <property type="entry name" value="O-ACYLTRANSFERASE"/>
    <property type="match status" value="1"/>
</dbReference>
<feature type="region of interest" description="Disordered" evidence="11">
    <location>
        <begin position="1"/>
        <end position="22"/>
    </location>
</feature>
<sequence length="545" mass="62084">MASSDARCRHASSSPSLPGLRNGDAHCVDEHLKDAACRGQGQATGSTSPGDHNHCSDPSAEFPCGPHTALSSNGAPLENGLHDKHRKSAEAHEQRGKVFRPRSSLLDEMLLVNHIRTIYHIFLAVLLLMAVASLILDILRHGRLLPDISFVISCFGKLHLVALTWGAMFVATLLVPYGALHAWARAWTLLQPRRGAPLRGWALARSSPLLAGALSAACALPYLAFVLLVLGVLPVRVSVAHALPPASRFILILEQVRFVMKAHAFVRDNVPRVALSAHPRGPNSSLPSISQYLYYLFCPSLIYRDSYPRNPSIRWDYVRTKLAEMACIFVYGHFIFQCLVMPLFQDVQREPLTLERLVLYVCHAMVPGTLLFIITFFAFLHCWLNLFGELMRFADRMFYKDWWNSRSFANYYRTWNVVVHDWLYTYFYGDLIRVFSRRYRRAAMLIVFIFSAIVHEYVITVCFGLFCPVMLFLFICFGTMLNFLLHDGRSNDVWNIFMWFALILGQGVLVTLYFLEWSALRDCPSKPETVWEFITPQFWSCYASR</sequence>
<feature type="active site" evidence="10">
    <location>
        <position position="455"/>
    </location>
</feature>
<evidence type="ECO:0000256" key="4">
    <source>
        <dbReference type="ARBA" id="ARBA00022692"/>
    </source>
</evidence>
<feature type="transmembrane region" description="Helical" evidence="12">
    <location>
        <begin position="209"/>
        <end position="233"/>
    </location>
</feature>
<dbReference type="GO" id="GO:0000062">
    <property type="term" value="F:fatty-acyl-CoA binding"/>
    <property type="evidence" value="ECO:0007669"/>
    <property type="project" value="TreeGrafter"/>
</dbReference>
<evidence type="ECO:0000256" key="2">
    <source>
        <dbReference type="ARBA" id="ARBA00009010"/>
    </source>
</evidence>
<evidence type="ECO:0000313" key="14">
    <source>
        <dbReference type="RefSeq" id="XP_032801056.1"/>
    </source>
</evidence>
<evidence type="ECO:0000256" key="8">
    <source>
        <dbReference type="ARBA" id="ARBA00023315"/>
    </source>
</evidence>
<proteinExistence type="inferred from homology"/>
<feature type="transmembrane region" description="Helical" evidence="12">
    <location>
        <begin position="496"/>
        <end position="515"/>
    </location>
</feature>
<dbReference type="GO" id="GO:0033344">
    <property type="term" value="P:cholesterol efflux"/>
    <property type="evidence" value="ECO:0007669"/>
    <property type="project" value="TreeGrafter"/>
</dbReference>
<feature type="compositionally biased region" description="Polar residues" evidence="11">
    <location>
        <begin position="41"/>
        <end position="50"/>
    </location>
</feature>
<gene>
    <name evidence="14" type="primary">LOC116938002</name>
</gene>
<name>A0AAJ7SKH6_PETMA</name>
<dbReference type="PANTHER" id="PTHR10408">
    <property type="entry name" value="STEROL O-ACYLTRANSFERASE"/>
    <property type="match status" value="1"/>
</dbReference>
<comment type="similarity">
    <text evidence="2 9">Belongs to the membrane-bound acyltransferase family. Sterol o-acyltransferase subfamily.</text>
</comment>
<evidence type="ECO:0000256" key="1">
    <source>
        <dbReference type="ARBA" id="ARBA00004477"/>
    </source>
</evidence>
<feature type="transmembrane region" description="Helical" evidence="12">
    <location>
        <begin position="160"/>
        <end position="184"/>
    </location>
</feature>
<keyword evidence="5 9" id="KW-0256">Endoplasmic reticulum</keyword>
<evidence type="ECO:0000256" key="6">
    <source>
        <dbReference type="ARBA" id="ARBA00022989"/>
    </source>
</evidence>